<dbReference type="NCBIfam" id="TIGR03373">
    <property type="entry name" value="VI_minor_4"/>
    <property type="match status" value="1"/>
</dbReference>
<dbReference type="InterPro" id="IPR017748">
    <property type="entry name" value="TagF"/>
</dbReference>
<evidence type="ECO:0000313" key="2">
    <source>
        <dbReference type="Proteomes" id="UP000593966"/>
    </source>
</evidence>
<dbReference type="Pfam" id="PF09867">
    <property type="entry name" value="TagF_N"/>
    <property type="match status" value="1"/>
</dbReference>
<gene>
    <name evidence="1" type="primary">tagF</name>
    <name evidence="1" type="ORF">G0028_14640</name>
</gene>
<dbReference type="InterPro" id="IPR038225">
    <property type="entry name" value="TagF_sf"/>
</dbReference>
<protein>
    <submittedName>
        <fullName evidence="1">Type VI secretion system-associated protein TagF</fullName>
    </submittedName>
</protein>
<evidence type="ECO:0000313" key="1">
    <source>
        <dbReference type="EMBL" id="QOW47022.1"/>
    </source>
</evidence>
<dbReference type="EMBL" id="CP048659">
    <property type="protein sequence ID" value="QOW47022.1"/>
    <property type="molecule type" value="Genomic_DNA"/>
</dbReference>
<reference evidence="1 2" key="1">
    <citation type="submission" date="2020-02" db="EMBL/GenBank/DDBJ databases">
        <title>Tigecycline-resistant Acinetobacter species from pigs and migratory birds.</title>
        <authorList>
            <person name="Chen C."/>
            <person name="Sun J."/>
            <person name="Liao X.-P."/>
            <person name="Liu Y.-H."/>
        </authorList>
    </citation>
    <scope>NUCLEOTIDE SEQUENCE [LARGE SCALE GENOMIC DNA]</scope>
    <source>
        <strain evidence="1 2">YH12207_T</strain>
    </source>
</reference>
<keyword evidence="2" id="KW-1185">Reference proteome</keyword>
<accession>A0A7S6VY46</accession>
<name>A0A7S6VY46_9GAMM</name>
<sequence length="180" mass="21876">MLNESLGWCGKLPIYSDFIQSNHFRDVEQALMKWMMKGQDHIGEQFFQSYDTRFTLYYYFLESSITDHKRIQGIFFSSHDSRGRHFPFMIFTHQHQLQPTQALQYFDEQLKKMNLDWHLISEQLNADFLTQMQQHLAQIEVNEMFEGDKDLWLELYPQTFHHNFKIDSTNHVVYRKLLIR</sequence>
<proteinExistence type="predicted"/>
<dbReference type="RefSeq" id="WP_180047216.1">
    <property type="nucleotide sequence ID" value="NZ_CP048659.1"/>
</dbReference>
<dbReference type="Proteomes" id="UP000593966">
    <property type="component" value="Chromosome"/>
</dbReference>
<dbReference type="AlphaFoldDB" id="A0A7S6VY46"/>
<organism evidence="1 2">
    <name type="scientific">Acinetobacter piscicola</name>
    <dbReference type="NCBI Taxonomy" id="2006115"/>
    <lineage>
        <taxon>Bacteria</taxon>
        <taxon>Pseudomonadati</taxon>
        <taxon>Pseudomonadota</taxon>
        <taxon>Gammaproteobacteria</taxon>
        <taxon>Moraxellales</taxon>
        <taxon>Moraxellaceae</taxon>
        <taxon>Acinetobacter</taxon>
    </lineage>
</organism>
<dbReference type="Gene3D" id="3.40.1730.10">
    <property type="entry name" value="pa0076 domain"/>
    <property type="match status" value="1"/>
</dbReference>